<reference evidence="3" key="1">
    <citation type="submission" date="2017-01" db="EMBL/GenBank/DDBJ databases">
        <authorList>
            <person name="Varghese N."/>
            <person name="Submissions S."/>
        </authorList>
    </citation>
    <scope>NUCLEOTIDE SEQUENCE [LARGE SCALE GENOMIC DNA]</scope>
    <source>
        <strain evidence="3">type strain: HArc-</strain>
    </source>
</reference>
<proteinExistence type="predicted"/>
<gene>
    <name evidence="2" type="ORF">SAMN05421752_10622</name>
</gene>
<evidence type="ECO:0000256" key="1">
    <source>
        <dbReference type="SAM" id="MobiDB-lite"/>
    </source>
</evidence>
<evidence type="ECO:0000313" key="3">
    <source>
        <dbReference type="Proteomes" id="UP000185936"/>
    </source>
</evidence>
<dbReference type="Proteomes" id="UP000185936">
    <property type="component" value="Unassembled WGS sequence"/>
</dbReference>
<organism evidence="2 3">
    <name type="scientific">Natronorubrum thiooxidans</name>
    <dbReference type="NCBI Taxonomy" id="308853"/>
    <lineage>
        <taxon>Archaea</taxon>
        <taxon>Methanobacteriati</taxon>
        <taxon>Methanobacteriota</taxon>
        <taxon>Stenosarchaea group</taxon>
        <taxon>Halobacteria</taxon>
        <taxon>Halobacteriales</taxon>
        <taxon>Natrialbaceae</taxon>
        <taxon>Natronorubrum</taxon>
    </lineage>
</organism>
<dbReference type="EMBL" id="FTNR01000006">
    <property type="protein sequence ID" value="SIR95893.1"/>
    <property type="molecule type" value="Genomic_DNA"/>
</dbReference>
<name>A0A1N7F6E4_9EURY</name>
<dbReference type="AlphaFoldDB" id="A0A1N7F6E4"/>
<protein>
    <submittedName>
        <fullName evidence="2">Uncharacterized protein</fullName>
    </submittedName>
</protein>
<keyword evidence="3" id="KW-1185">Reference proteome</keyword>
<dbReference type="STRING" id="308853.SAMN05421752_10622"/>
<feature type="region of interest" description="Disordered" evidence="1">
    <location>
        <begin position="35"/>
        <end position="56"/>
    </location>
</feature>
<sequence length="56" mass="5728">MGLPGDRVTGVAHDRGHLDGASDLVAAYTGDMSLTAADDPGVSGAEKTALERDCKR</sequence>
<accession>A0A1N7F6E4</accession>
<evidence type="ECO:0000313" key="2">
    <source>
        <dbReference type="EMBL" id="SIR95893.1"/>
    </source>
</evidence>
<dbReference type="RefSeq" id="WP_159440162.1">
    <property type="nucleotide sequence ID" value="NZ_FTNR01000006.1"/>
</dbReference>